<evidence type="ECO:0000256" key="1">
    <source>
        <dbReference type="SAM" id="SignalP"/>
    </source>
</evidence>
<gene>
    <name evidence="2" type="ORF">GCM10022242_07320</name>
</gene>
<protein>
    <recommendedName>
        <fullName evidence="4">Alpha-L-arabinofuranosidase C-terminal domain-containing protein</fullName>
    </recommendedName>
</protein>
<reference evidence="3" key="1">
    <citation type="journal article" date="2019" name="Int. J. Syst. Evol. Microbiol.">
        <title>The Global Catalogue of Microorganisms (GCM) 10K type strain sequencing project: providing services to taxonomists for standard genome sequencing and annotation.</title>
        <authorList>
            <consortium name="The Broad Institute Genomics Platform"/>
            <consortium name="The Broad Institute Genome Sequencing Center for Infectious Disease"/>
            <person name="Wu L."/>
            <person name="Ma J."/>
        </authorList>
    </citation>
    <scope>NUCLEOTIDE SEQUENCE [LARGE SCALE GENOMIC DNA]</scope>
    <source>
        <strain evidence="3">JCM 16953</strain>
    </source>
</reference>
<dbReference type="Gene3D" id="3.20.20.80">
    <property type="entry name" value="Glycosidases"/>
    <property type="match status" value="2"/>
</dbReference>
<accession>A0ABP7HXQ4</accession>
<keyword evidence="1" id="KW-0732">Signal</keyword>
<comment type="caution">
    <text evidence="2">The sequence shown here is derived from an EMBL/GenBank/DDBJ whole genome shotgun (WGS) entry which is preliminary data.</text>
</comment>
<dbReference type="InterPro" id="IPR017853">
    <property type="entry name" value="GH"/>
</dbReference>
<dbReference type="SUPFAM" id="SSF51445">
    <property type="entry name" value="(Trans)glycosidases"/>
    <property type="match status" value="1"/>
</dbReference>
<feature type="signal peptide" evidence="1">
    <location>
        <begin position="1"/>
        <end position="19"/>
    </location>
</feature>
<dbReference type="EMBL" id="BAABAH010000002">
    <property type="protein sequence ID" value="GAA3806845.1"/>
    <property type="molecule type" value="Genomic_DNA"/>
</dbReference>
<feature type="chain" id="PRO_5045791441" description="Alpha-L-arabinofuranosidase C-terminal domain-containing protein" evidence="1">
    <location>
        <begin position="20"/>
        <end position="612"/>
    </location>
</feature>
<evidence type="ECO:0000313" key="2">
    <source>
        <dbReference type="EMBL" id="GAA3806845.1"/>
    </source>
</evidence>
<keyword evidence="3" id="KW-1185">Reference proteome</keyword>
<proteinExistence type="predicted"/>
<evidence type="ECO:0000313" key="3">
    <source>
        <dbReference type="Proteomes" id="UP001501821"/>
    </source>
</evidence>
<sequence>MAFVLLALVAILGPVQLPASSVAADRQDHRTHRGDAPTVTITDTPRDVPPVARAIVGGNLRWFGSADGAWDAKHHKVRDDVARLVRKVGLGAIRYPGGTVANLFNPSHAEGKPGCQTSGGLLRPLFAPIPASASQYTIARHAQFAKAAHATTNVMVPMINTPVDAAVDYVKKIASATGQKQIYVELGNEPFNKAQRYWRAKALSERLEDYISGGQVRPDGEPGDHGLYKVTGCNLRKPVEGDGSPNQTYRPRYTPISLSTKPRVWVNGREWKYVPALGGGLLGANEFTVSPDHDRVVFGSGGLLGGGKPPRHSTLKISYTAGPMPGFKDYYQALKAIPGLDVQICSSWATDSFIRRMEQLGLPYDCLAVHSYANIGGPTGIQRMFTTLMKAATKQNNRLAYLRSEMRSSSRPGAAGRYLNVTEFGGQHRDKGGPSTATFMRELVQAMVLVGQVNQGVQVSDLSNFRSLLEMYGDKPALSGRAYVLDYVHHLVGQQPVQVTGEPSDLTIAATRAGAKTSMLVVNHAWKADHKVAIDITGHPATTCVGVRTLRTDPDTLTRPRSVHSRPVSVRRPTHQVWKGDGTLKHTFPSHSITLLTFSPKVGGSCPAVGAL</sequence>
<dbReference type="InterPro" id="IPR013780">
    <property type="entry name" value="Glyco_hydro_b"/>
</dbReference>
<dbReference type="Proteomes" id="UP001501821">
    <property type="component" value="Unassembled WGS sequence"/>
</dbReference>
<dbReference type="Gene3D" id="2.60.40.1180">
    <property type="entry name" value="Golgi alpha-mannosidase II"/>
    <property type="match status" value="1"/>
</dbReference>
<organism evidence="2 3">
    <name type="scientific">Nocardioides panacisoli</name>
    <dbReference type="NCBI Taxonomy" id="627624"/>
    <lineage>
        <taxon>Bacteria</taxon>
        <taxon>Bacillati</taxon>
        <taxon>Actinomycetota</taxon>
        <taxon>Actinomycetes</taxon>
        <taxon>Propionibacteriales</taxon>
        <taxon>Nocardioidaceae</taxon>
        <taxon>Nocardioides</taxon>
    </lineage>
</organism>
<name>A0ABP7HXQ4_9ACTN</name>
<evidence type="ECO:0008006" key="4">
    <source>
        <dbReference type="Google" id="ProtNLM"/>
    </source>
</evidence>